<dbReference type="AlphaFoldDB" id="A0A6G7CKB8"/>
<dbReference type="Proteomes" id="UP000503003">
    <property type="component" value="Chromosome 1"/>
</dbReference>
<feature type="transmembrane region" description="Helical" evidence="3">
    <location>
        <begin position="6"/>
        <end position="30"/>
    </location>
</feature>
<keyword evidence="3" id="KW-0472">Membrane</keyword>
<dbReference type="Pfam" id="PF00990">
    <property type="entry name" value="GGDEF"/>
    <property type="match status" value="1"/>
</dbReference>
<evidence type="ECO:0000256" key="2">
    <source>
        <dbReference type="ARBA" id="ARBA00034247"/>
    </source>
</evidence>
<dbReference type="CDD" id="cd01949">
    <property type="entry name" value="GGDEF"/>
    <property type="match status" value="1"/>
</dbReference>
<dbReference type="InterPro" id="IPR000160">
    <property type="entry name" value="GGDEF_dom"/>
</dbReference>
<dbReference type="PANTHER" id="PTHR45138:SF9">
    <property type="entry name" value="DIGUANYLATE CYCLASE DGCM-RELATED"/>
    <property type="match status" value="1"/>
</dbReference>
<comment type="catalytic activity">
    <reaction evidence="2">
        <text>2 GTP = 3',3'-c-di-GMP + 2 diphosphate</text>
        <dbReference type="Rhea" id="RHEA:24898"/>
        <dbReference type="ChEBI" id="CHEBI:33019"/>
        <dbReference type="ChEBI" id="CHEBI:37565"/>
        <dbReference type="ChEBI" id="CHEBI:58805"/>
        <dbReference type="EC" id="2.7.7.65"/>
    </reaction>
</comment>
<dbReference type="GO" id="GO:0052621">
    <property type="term" value="F:diguanylate cyclase activity"/>
    <property type="evidence" value="ECO:0007669"/>
    <property type="project" value="UniProtKB-EC"/>
</dbReference>
<keyword evidence="3" id="KW-0812">Transmembrane</keyword>
<sequence>MIFNNISVRWISAITAMIVVVCFVTCYLVFKYLWTYDRHISQSLELQQEEVTRVETVIDITQEKMGDSMVDYAAWNDMANFIRYPTQEFIDNSVGLHALTSQVIDGFFIFNPNKELVWGKELDVENNALIDSDTYSPYFQTILAEAEQQSVDVVKAVVRFIVINNSPYLVATTRVCTSDADQCDKGYLIFFKRLSRQFEDMIQKATGIHVEILVESGREIEIKPVTNISYVLEVDYSGNSSVVIKVFHRVKLPSFIVWEEVYALLAFSIMFYFINLLLVQSLVKPVTNAIRVLEKFQLHGGKMPDESSFISKEMKKFARTINRIMIDLEQSHESLRWQSEHDSLTEISNRRHLERQLVSFIEEYHFKYLALFLVDIDYFKLYNDNLSHLDGDNVLKQVAKALDCVEYNGDKVVARFGGEEFCVVFASDIPLNIEMYAQKIKDAVAHLRIPHPCAPIKNHPYLSISIGGVHVENPSIKRYQEMFHQADIALYLAKDRGRNQYVVQNFNSKIESFIGVK</sequence>
<dbReference type="GO" id="GO:0043709">
    <property type="term" value="P:cell adhesion involved in single-species biofilm formation"/>
    <property type="evidence" value="ECO:0007669"/>
    <property type="project" value="TreeGrafter"/>
</dbReference>
<dbReference type="PROSITE" id="PS50887">
    <property type="entry name" value="GGDEF"/>
    <property type="match status" value="1"/>
</dbReference>
<keyword evidence="6" id="KW-1185">Reference proteome</keyword>
<evidence type="ECO:0000259" key="4">
    <source>
        <dbReference type="PROSITE" id="PS50887"/>
    </source>
</evidence>
<name>A0A6G7CKB8_9VIBR</name>
<dbReference type="InterPro" id="IPR029787">
    <property type="entry name" value="Nucleotide_cyclase"/>
</dbReference>
<dbReference type="InterPro" id="IPR050469">
    <property type="entry name" value="Diguanylate_Cyclase"/>
</dbReference>
<dbReference type="EC" id="2.7.7.65" evidence="1"/>
<protein>
    <recommendedName>
        <fullName evidence="1">diguanylate cyclase</fullName>
        <ecNumber evidence="1">2.7.7.65</ecNumber>
    </recommendedName>
</protein>
<evidence type="ECO:0000256" key="1">
    <source>
        <dbReference type="ARBA" id="ARBA00012528"/>
    </source>
</evidence>
<reference evidence="5 6" key="1">
    <citation type="submission" date="2020-02" db="EMBL/GenBank/DDBJ databases">
        <title>A complete genome of a marine bacterium Vibrio sp. ZWAL4003 isolated from the mangrove sediment with the ability to degrade polysaccharides.</title>
        <authorList>
            <person name="Wu J."/>
            <person name="Qu W."/>
            <person name="Zeng R."/>
        </authorList>
    </citation>
    <scope>NUCLEOTIDE SEQUENCE [LARGE SCALE GENOMIC DNA]</scope>
    <source>
        <strain evidence="5 6">ZWAL4003</strain>
    </source>
</reference>
<keyword evidence="3" id="KW-1133">Transmembrane helix</keyword>
<dbReference type="EMBL" id="CP049331">
    <property type="protein sequence ID" value="QIH42555.1"/>
    <property type="molecule type" value="Genomic_DNA"/>
</dbReference>
<dbReference type="SUPFAM" id="SSF55073">
    <property type="entry name" value="Nucleotide cyclase"/>
    <property type="match status" value="1"/>
</dbReference>
<evidence type="ECO:0000256" key="3">
    <source>
        <dbReference type="SAM" id="Phobius"/>
    </source>
</evidence>
<dbReference type="InterPro" id="IPR007892">
    <property type="entry name" value="CHASE4"/>
</dbReference>
<dbReference type="PANTHER" id="PTHR45138">
    <property type="entry name" value="REGULATORY COMPONENTS OF SENSORY TRANSDUCTION SYSTEM"/>
    <property type="match status" value="1"/>
</dbReference>
<gene>
    <name evidence="5" type="ORF">G5S32_11400</name>
</gene>
<dbReference type="RefSeq" id="WP_165312121.1">
    <property type="nucleotide sequence ID" value="NZ_CP049331.1"/>
</dbReference>
<dbReference type="InterPro" id="IPR043128">
    <property type="entry name" value="Rev_trsase/Diguanyl_cyclase"/>
</dbReference>
<evidence type="ECO:0000313" key="6">
    <source>
        <dbReference type="Proteomes" id="UP000503003"/>
    </source>
</evidence>
<feature type="domain" description="GGDEF" evidence="4">
    <location>
        <begin position="367"/>
        <end position="506"/>
    </location>
</feature>
<dbReference type="NCBIfam" id="TIGR00254">
    <property type="entry name" value="GGDEF"/>
    <property type="match status" value="1"/>
</dbReference>
<dbReference type="Pfam" id="PF05228">
    <property type="entry name" value="CHASE4"/>
    <property type="match status" value="1"/>
</dbReference>
<organism evidence="5 6">
    <name type="scientific">Vibrio ziniensis</name>
    <dbReference type="NCBI Taxonomy" id="2711221"/>
    <lineage>
        <taxon>Bacteria</taxon>
        <taxon>Pseudomonadati</taxon>
        <taxon>Pseudomonadota</taxon>
        <taxon>Gammaproteobacteria</taxon>
        <taxon>Vibrionales</taxon>
        <taxon>Vibrionaceae</taxon>
        <taxon>Vibrio</taxon>
    </lineage>
</organism>
<feature type="transmembrane region" description="Helical" evidence="3">
    <location>
        <begin position="261"/>
        <end position="283"/>
    </location>
</feature>
<dbReference type="Gene3D" id="3.30.70.270">
    <property type="match status" value="1"/>
</dbReference>
<accession>A0A6G7CKB8</accession>
<dbReference type="GO" id="GO:0005886">
    <property type="term" value="C:plasma membrane"/>
    <property type="evidence" value="ECO:0007669"/>
    <property type="project" value="TreeGrafter"/>
</dbReference>
<dbReference type="KEGG" id="vzi:G5S32_11400"/>
<proteinExistence type="predicted"/>
<evidence type="ECO:0000313" key="5">
    <source>
        <dbReference type="EMBL" id="QIH42555.1"/>
    </source>
</evidence>
<dbReference type="SMART" id="SM00267">
    <property type="entry name" value="GGDEF"/>
    <property type="match status" value="1"/>
</dbReference>
<dbReference type="GO" id="GO:1902201">
    <property type="term" value="P:negative regulation of bacterial-type flagellum-dependent cell motility"/>
    <property type="evidence" value="ECO:0007669"/>
    <property type="project" value="TreeGrafter"/>
</dbReference>